<dbReference type="RefSeq" id="WP_121852175.1">
    <property type="nucleotide sequence ID" value="NZ_CP037952.1"/>
</dbReference>
<feature type="region of interest" description="Disordered" evidence="1">
    <location>
        <begin position="1"/>
        <end position="24"/>
    </location>
</feature>
<protein>
    <submittedName>
        <fullName evidence="2">EscI/YscI/HrpB family type III secretion system inner rod protein</fullName>
    </submittedName>
</protein>
<proteinExistence type="predicted"/>
<organism evidence="2 3">
    <name type="scientific">Parashewanella spongiae</name>
    <dbReference type="NCBI Taxonomy" id="342950"/>
    <lineage>
        <taxon>Bacteria</taxon>
        <taxon>Pseudomonadati</taxon>
        <taxon>Pseudomonadota</taxon>
        <taxon>Gammaproteobacteria</taxon>
        <taxon>Alteromonadales</taxon>
        <taxon>Shewanellaceae</taxon>
        <taxon>Parashewanella</taxon>
    </lineage>
</organism>
<dbReference type="Pfam" id="PF17001">
    <property type="entry name" value="T3SS_basalb_I"/>
    <property type="match status" value="1"/>
</dbReference>
<name>A0A3A6TWU8_9GAMM</name>
<dbReference type="NCBIfam" id="TIGR02497">
    <property type="entry name" value="yscI_hrpB_dom"/>
    <property type="match status" value="1"/>
</dbReference>
<dbReference type="InterPro" id="IPR012670">
    <property type="entry name" value="T3SS_YscI/HrpB"/>
</dbReference>
<reference evidence="2 3" key="1">
    <citation type="submission" date="2018-09" db="EMBL/GenBank/DDBJ databases">
        <title>Phylogeny of the Shewanellaceae, and recommendation for two new genera, Pseudoshewanella and Parashewanella.</title>
        <authorList>
            <person name="Wang G."/>
        </authorList>
    </citation>
    <scope>NUCLEOTIDE SEQUENCE [LARGE SCALE GENOMIC DNA]</scope>
    <source>
        <strain evidence="2 3">KCTC 22492</strain>
    </source>
</reference>
<evidence type="ECO:0000313" key="3">
    <source>
        <dbReference type="Proteomes" id="UP000273022"/>
    </source>
</evidence>
<evidence type="ECO:0000313" key="2">
    <source>
        <dbReference type="EMBL" id="RJY18923.1"/>
    </source>
</evidence>
<sequence length="118" mass="12503">MSNIPIHHVEKVAPQAPTKKESNDVSTELVDKFKNLLSIGNKDLTQATSSAALGSDSDLIKKMAPTDPAMAEKMGQNMSPLAILESQKSISKAVVEVDLVAKIAGSLSQSINKLASMQ</sequence>
<dbReference type="EMBL" id="QYYH01000012">
    <property type="protein sequence ID" value="RJY18923.1"/>
    <property type="molecule type" value="Genomic_DNA"/>
</dbReference>
<dbReference type="GO" id="GO:0030254">
    <property type="term" value="P:protein secretion by the type III secretion system"/>
    <property type="evidence" value="ECO:0007669"/>
    <property type="project" value="InterPro"/>
</dbReference>
<dbReference type="AlphaFoldDB" id="A0A3A6TWU8"/>
<comment type="caution">
    <text evidence="2">The sequence shown here is derived from an EMBL/GenBank/DDBJ whole genome shotgun (WGS) entry which is preliminary data.</text>
</comment>
<dbReference type="OrthoDB" id="6267296at2"/>
<evidence type="ECO:0000256" key="1">
    <source>
        <dbReference type="SAM" id="MobiDB-lite"/>
    </source>
</evidence>
<dbReference type="Proteomes" id="UP000273022">
    <property type="component" value="Unassembled WGS sequence"/>
</dbReference>
<keyword evidence="3" id="KW-1185">Reference proteome</keyword>
<accession>A0A3A6TWU8</accession>
<gene>
    <name evidence="2" type="ORF">D5R81_03020</name>
</gene>